<sequence length="245" mass="27347">MSEDSINLEVASRAELVRVLKQFPLTYEQHQVLDKPGIELLVQQLLRKRGRFTIGLSVLAATCSAFAIQGIASSSIYLPWILVAALLGYWSYRRIRRSNSLRETFHRFEQSRLGQTDQQISLGDALRLSFSLDYDEHQAIHHGDDQLVADRMIDRLNKNSATLALGAAGVALLTWNRAGLQSWPFIIVLAVGVAACSCRNWLQIRRVKRIVGEHAESTIDSSEDPLHVLAEAFGDEEQATSSMSS</sequence>
<dbReference type="PATRIC" id="fig|991778.3.peg.2583"/>
<keyword evidence="1" id="KW-1133">Transmembrane helix</keyword>
<feature type="transmembrane region" description="Helical" evidence="1">
    <location>
        <begin position="160"/>
        <end position="176"/>
    </location>
</feature>
<evidence type="ECO:0000256" key="1">
    <source>
        <dbReference type="SAM" id="Phobius"/>
    </source>
</evidence>
<keyword evidence="1" id="KW-0472">Membrane</keyword>
<organism evidence="2 3">
    <name type="scientific">Rhodopirellula baltica WH47</name>
    <dbReference type="NCBI Taxonomy" id="991778"/>
    <lineage>
        <taxon>Bacteria</taxon>
        <taxon>Pseudomonadati</taxon>
        <taxon>Planctomycetota</taxon>
        <taxon>Planctomycetia</taxon>
        <taxon>Pirellulales</taxon>
        <taxon>Pirellulaceae</taxon>
        <taxon>Rhodopirellula</taxon>
    </lineage>
</organism>
<dbReference type="RefSeq" id="WP_007326355.1">
    <property type="nucleotide sequence ID" value="NZ_AFAR01000133.1"/>
</dbReference>
<evidence type="ECO:0000313" key="3">
    <source>
        <dbReference type="Proteomes" id="UP000006222"/>
    </source>
</evidence>
<reference evidence="2 3" key="1">
    <citation type="journal article" date="2013" name="Mar. Genomics">
        <title>Expression of sulfatases in Rhodopirellula baltica and the diversity of sulfatases in the genus Rhodopirellula.</title>
        <authorList>
            <person name="Wegner C.E."/>
            <person name="Richter-Heitmann T."/>
            <person name="Klindworth A."/>
            <person name="Klockow C."/>
            <person name="Richter M."/>
            <person name="Achstetter T."/>
            <person name="Glockner F.O."/>
            <person name="Harder J."/>
        </authorList>
    </citation>
    <scope>NUCLEOTIDE SEQUENCE [LARGE SCALE GENOMIC DNA]</scope>
    <source>
        <strain evidence="2 3">WH47</strain>
    </source>
</reference>
<dbReference type="AlphaFoldDB" id="F2ARU4"/>
<accession>F2ARU4</accession>
<comment type="caution">
    <text evidence="2">The sequence shown here is derived from an EMBL/GenBank/DDBJ whole genome shotgun (WGS) entry which is preliminary data.</text>
</comment>
<dbReference type="Proteomes" id="UP000006222">
    <property type="component" value="Unassembled WGS sequence"/>
</dbReference>
<evidence type="ECO:0000313" key="2">
    <source>
        <dbReference type="EMBL" id="EGF27594.1"/>
    </source>
</evidence>
<feature type="transmembrane region" description="Helical" evidence="1">
    <location>
        <begin position="76"/>
        <end position="92"/>
    </location>
</feature>
<feature type="transmembrane region" description="Helical" evidence="1">
    <location>
        <begin position="182"/>
        <end position="202"/>
    </location>
</feature>
<dbReference type="EMBL" id="AFAR01000133">
    <property type="protein sequence ID" value="EGF27594.1"/>
    <property type="molecule type" value="Genomic_DNA"/>
</dbReference>
<gene>
    <name evidence="2" type="ORF">RBWH47_04358</name>
</gene>
<proteinExistence type="predicted"/>
<protein>
    <submittedName>
        <fullName evidence="2">Uncharacterized protein</fullName>
    </submittedName>
</protein>
<feature type="transmembrane region" description="Helical" evidence="1">
    <location>
        <begin position="52"/>
        <end position="70"/>
    </location>
</feature>
<name>F2ARU4_RHOBT</name>
<keyword evidence="1" id="KW-0812">Transmembrane</keyword>